<evidence type="ECO:0000256" key="3">
    <source>
        <dbReference type="ARBA" id="ARBA00022553"/>
    </source>
</evidence>
<keyword evidence="6" id="KW-0808">Transferase</keyword>
<dbReference type="InterPro" id="IPR003661">
    <property type="entry name" value="HisK_dim/P_dom"/>
</dbReference>
<comment type="caution">
    <text evidence="6">The sequence shown here is derived from an EMBL/GenBank/DDBJ whole genome shotgun (WGS) entry which is preliminary data.</text>
</comment>
<evidence type="ECO:0000259" key="5">
    <source>
        <dbReference type="PROSITE" id="PS50109"/>
    </source>
</evidence>
<dbReference type="Gene3D" id="1.10.287.130">
    <property type="match status" value="1"/>
</dbReference>
<dbReference type="PROSITE" id="PS50109">
    <property type="entry name" value="HIS_KIN"/>
    <property type="match status" value="1"/>
</dbReference>
<accession>A0A7K1TI91</accession>
<keyword evidence="3" id="KW-0597">Phosphoprotein</keyword>
<dbReference type="SMART" id="SM00388">
    <property type="entry name" value="HisKA"/>
    <property type="match status" value="1"/>
</dbReference>
<dbReference type="Pfam" id="PF02518">
    <property type="entry name" value="HATPase_c"/>
    <property type="match status" value="1"/>
</dbReference>
<dbReference type="EMBL" id="WQKZ01000004">
    <property type="protein sequence ID" value="MVN78124.1"/>
    <property type="molecule type" value="Genomic_DNA"/>
</dbReference>
<dbReference type="Gene3D" id="3.30.565.10">
    <property type="entry name" value="Histidine kinase-like ATPase, C-terminal domain"/>
    <property type="match status" value="1"/>
</dbReference>
<reference evidence="6 7" key="1">
    <citation type="submission" date="2019-12" db="EMBL/GenBank/DDBJ databases">
        <title>Hymenobacter sp. HMF4947 Genome sequencing and assembly.</title>
        <authorList>
            <person name="Kang H."/>
            <person name="Cha I."/>
            <person name="Kim H."/>
            <person name="Joh K."/>
        </authorList>
    </citation>
    <scope>NUCLEOTIDE SEQUENCE [LARGE SCALE GENOMIC DNA]</scope>
    <source>
        <strain evidence="6 7">HMF4947</strain>
    </source>
</reference>
<evidence type="ECO:0000313" key="7">
    <source>
        <dbReference type="Proteomes" id="UP000441336"/>
    </source>
</evidence>
<comment type="catalytic activity">
    <reaction evidence="1">
        <text>ATP + protein L-histidine = ADP + protein N-phospho-L-histidine.</text>
        <dbReference type="EC" id="2.7.13.3"/>
    </reaction>
</comment>
<organism evidence="6 7">
    <name type="scientific">Hymenobacter ginkgonis</name>
    <dbReference type="NCBI Taxonomy" id="2682976"/>
    <lineage>
        <taxon>Bacteria</taxon>
        <taxon>Pseudomonadati</taxon>
        <taxon>Bacteroidota</taxon>
        <taxon>Cytophagia</taxon>
        <taxon>Cytophagales</taxon>
        <taxon>Hymenobacteraceae</taxon>
        <taxon>Hymenobacter</taxon>
    </lineage>
</organism>
<dbReference type="PRINTS" id="PR00344">
    <property type="entry name" value="BCTRLSENSOR"/>
</dbReference>
<proteinExistence type="predicted"/>
<keyword evidence="6" id="KW-0418">Kinase</keyword>
<sequence length="387" mass="42167">MGAAAVVAAMLVGAFFFMSGTLVTALTPHYVLGNMLLNGSYITNPLILSLLLGQRYARTGKELAIRLKEVEELSARTSAQEQEKQQLLASQNERLEQLVAERTAEVVGQRNRAELALTELRATQQQLIQKEKMASLGELTAGIAHEIQNPLNFVNNFSEVSTELLDELAEEQIRPARDTGLEAELVGDLRQNMAKITQHGQRASSIVRGMLEHSRPSAGEHLPTDLSALCQEYFLLAYHSLRAKDKTFNVAFHTDFAAGLPLVGGVGQDLGRVLLNLYNNAFYAVQQRQQTGEPGYAPTVRVRATYTDQQVQLAVRDNGTGMPAAVRAKVFQPFFTTKPTGEGTGLGLSLAYDIITYGHGGTLTVESEVGVGSTFTLSLPIAEPRRP</sequence>
<keyword evidence="4" id="KW-0175">Coiled coil</keyword>
<name>A0A7K1TI91_9BACT</name>
<dbReference type="PANTHER" id="PTHR43065">
    <property type="entry name" value="SENSOR HISTIDINE KINASE"/>
    <property type="match status" value="1"/>
</dbReference>
<dbReference type="Proteomes" id="UP000441336">
    <property type="component" value="Unassembled WGS sequence"/>
</dbReference>
<dbReference type="Pfam" id="PF00512">
    <property type="entry name" value="HisKA"/>
    <property type="match status" value="1"/>
</dbReference>
<dbReference type="InterPro" id="IPR003594">
    <property type="entry name" value="HATPase_dom"/>
</dbReference>
<gene>
    <name evidence="6" type="ORF">GO988_17485</name>
</gene>
<dbReference type="AlphaFoldDB" id="A0A7K1TI91"/>
<dbReference type="CDD" id="cd00082">
    <property type="entry name" value="HisKA"/>
    <property type="match status" value="1"/>
</dbReference>
<dbReference type="EC" id="2.7.13.3" evidence="2"/>
<evidence type="ECO:0000256" key="2">
    <source>
        <dbReference type="ARBA" id="ARBA00012438"/>
    </source>
</evidence>
<dbReference type="SUPFAM" id="SSF55874">
    <property type="entry name" value="ATPase domain of HSP90 chaperone/DNA topoisomerase II/histidine kinase"/>
    <property type="match status" value="1"/>
</dbReference>
<dbReference type="InterPro" id="IPR036890">
    <property type="entry name" value="HATPase_C_sf"/>
</dbReference>
<keyword evidence="7" id="KW-1185">Reference proteome</keyword>
<dbReference type="InterPro" id="IPR036097">
    <property type="entry name" value="HisK_dim/P_sf"/>
</dbReference>
<dbReference type="SMART" id="SM00387">
    <property type="entry name" value="HATPase_c"/>
    <property type="match status" value="1"/>
</dbReference>
<evidence type="ECO:0000256" key="4">
    <source>
        <dbReference type="SAM" id="Coils"/>
    </source>
</evidence>
<evidence type="ECO:0000313" key="6">
    <source>
        <dbReference type="EMBL" id="MVN78124.1"/>
    </source>
</evidence>
<feature type="coiled-coil region" evidence="4">
    <location>
        <begin position="70"/>
        <end position="130"/>
    </location>
</feature>
<protein>
    <recommendedName>
        <fullName evidence="2">histidine kinase</fullName>
        <ecNumber evidence="2">2.7.13.3</ecNumber>
    </recommendedName>
</protein>
<evidence type="ECO:0000256" key="1">
    <source>
        <dbReference type="ARBA" id="ARBA00000085"/>
    </source>
</evidence>
<dbReference type="InterPro" id="IPR004358">
    <property type="entry name" value="Sig_transdc_His_kin-like_C"/>
</dbReference>
<dbReference type="InterPro" id="IPR005467">
    <property type="entry name" value="His_kinase_dom"/>
</dbReference>
<dbReference type="GO" id="GO:0000155">
    <property type="term" value="F:phosphorelay sensor kinase activity"/>
    <property type="evidence" value="ECO:0007669"/>
    <property type="project" value="InterPro"/>
</dbReference>
<feature type="domain" description="Histidine kinase" evidence="5">
    <location>
        <begin position="142"/>
        <end position="383"/>
    </location>
</feature>
<dbReference type="SUPFAM" id="SSF47384">
    <property type="entry name" value="Homodimeric domain of signal transducing histidine kinase"/>
    <property type="match status" value="1"/>
</dbReference>
<dbReference type="PANTHER" id="PTHR43065:SF42">
    <property type="entry name" value="TWO-COMPONENT SENSOR PPRA"/>
    <property type="match status" value="1"/>
</dbReference>